<dbReference type="Proteomes" id="UP000636709">
    <property type="component" value="Unassembled WGS sequence"/>
</dbReference>
<dbReference type="SUPFAM" id="SSF48264">
    <property type="entry name" value="Cytochrome P450"/>
    <property type="match status" value="1"/>
</dbReference>
<organism evidence="6 7">
    <name type="scientific">Digitaria exilis</name>
    <dbReference type="NCBI Taxonomy" id="1010633"/>
    <lineage>
        <taxon>Eukaryota</taxon>
        <taxon>Viridiplantae</taxon>
        <taxon>Streptophyta</taxon>
        <taxon>Embryophyta</taxon>
        <taxon>Tracheophyta</taxon>
        <taxon>Spermatophyta</taxon>
        <taxon>Magnoliopsida</taxon>
        <taxon>Liliopsida</taxon>
        <taxon>Poales</taxon>
        <taxon>Poaceae</taxon>
        <taxon>PACMAD clade</taxon>
        <taxon>Panicoideae</taxon>
        <taxon>Panicodae</taxon>
        <taxon>Paniceae</taxon>
        <taxon>Anthephorinae</taxon>
        <taxon>Digitaria</taxon>
    </lineage>
</organism>
<dbReference type="PROSITE" id="PS00086">
    <property type="entry name" value="CYTOCHROME_P450"/>
    <property type="match status" value="1"/>
</dbReference>
<evidence type="ECO:0000256" key="5">
    <source>
        <dbReference type="RuleBase" id="RU000461"/>
    </source>
</evidence>
<dbReference type="GO" id="GO:0004497">
    <property type="term" value="F:monooxygenase activity"/>
    <property type="evidence" value="ECO:0007669"/>
    <property type="project" value="UniProtKB-KW"/>
</dbReference>
<dbReference type="AlphaFoldDB" id="A0A835KL84"/>
<dbReference type="GO" id="GO:0005506">
    <property type="term" value="F:iron ion binding"/>
    <property type="evidence" value="ECO:0007669"/>
    <property type="project" value="InterPro"/>
</dbReference>
<keyword evidence="3 4" id="KW-0408">Iron</keyword>
<comment type="similarity">
    <text evidence="1 5">Belongs to the cytochrome P450 family.</text>
</comment>
<comment type="caution">
    <text evidence="6">The sequence shown here is derived from an EMBL/GenBank/DDBJ whole genome shotgun (WGS) entry which is preliminary data.</text>
</comment>
<keyword evidence="5" id="KW-0560">Oxidoreductase</keyword>
<dbReference type="GO" id="GO:0016705">
    <property type="term" value="F:oxidoreductase activity, acting on paired donors, with incorporation or reduction of molecular oxygen"/>
    <property type="evidence" value="ECO:0007669"/>
    <property type="project" value="InterPro"/>
</dbReference>
<dbReference type="PRINTS" id="PR00385">
    <property type="entry name" value="P450"/>
</dbReference>
<comment type="cofactor">
    <cofactor evidence="4">
        <name>heme</name>
        <dbReference type="ChEBI" id="CHEBI:30413"/>
    </cofactor>
</comment>
<dbReference type="InterPro" id="IPR002401">
    <property type="entry name" value="Cyt_P450_E_grp-I"/>
</dbReference>
<reference evidence="6" key="1">
    <citation type="submission" date="2020-07" db="EMBL/GenBank/DDBJ databases">
        <title>Genome sequence and genetic diversity analysis of an under-domesticated orphan crop, white fonio (Digitaria exilis).</title>
        <authorList>
            <person name="Bennetzen J.L."/>
            <person name="Chen S."/>
            <person name="Ma X."/>
            <person name="Wang X."/>
            <person name="Yssel A.E.J."/>
            <person name="Chaluvadi S.R."/>
            <person name="Johnson M."/>
            <person name="Gangashetty P."/>
            <person name="Hamidou F."/>
            <person name="Sanogo M.D."/>
            <person name="Zwaenepoel A."/>
            <person name="Wallace J."/>
            <person name="Van De Peer Y."/>
            <person name="Van Deynze A."/>
        </authorList>
    </citation>
    <scope>NUCLEOTIDE SEQUENCE</scope>
    <source>
        <tissue evidence="6">Leaves</tissue>
    </source>
</reference>
<accession>A0A835KL84</accession>
<dbReference type="Pfam" id="PF00067">
    <property type="entry name" value="p450"/>
    <property type="match status" value="2"/>
</dbReference>
<dbReference type="PANTHER" id="PTHR47955">
    <property type="entry name" value="CYTOCHROME P450 FAMILY 71 PROTEIN"/>
    <property type="match status" value="1"/>
</dbReference>
<evidence type="ECO:0000313" key="7">
    <source>
        <dbReference type="Proteomes" id="UP000636709"/>
    </source>
</evidence>
<dbReference type="InterPro" id="IPR036396">
    <property type="entry name" value="Cyt_P450_sf"/>
</dbReference>
<keyword evidence="7" id="KW-1185">Reference proteome</keyword>
<feature type="binding site" description="axial binding residue" evidence="4">
    <location>
        <position position="495"/>
    </location>
    <ligand>
        <name>heme</name>
        <dbReference type="ChEBI" id="CHEBI:30413"/>
    </ligand>
    <ligandPart>
        <name>Fe</name>
        <dbReference type="ChEBI" id="CHEBI:18248"/>
    </ligandPart>
</feature>
<dbReference type="EMBL" id="JACEFO010001600">
    <property type="protein sequence ID" value="KAF8733576.1"/>
    <property type="molecule type" value="Genomic_DNA"/>
</dbReference>
<keyword evidence="2 4" id="KW-0479">Metal-binding</keyword>
<protein>
    <recommendedName>
        <fullName evidence="8">Cytochrome P450</fullName>
    </recommendedName>
</protein>
<evidence type="ECO:0000256" key="1">
    <source>
        <dbReference type="ARBA" id="ARBA00010617"/>
    </source>
</evidence>
<keyword evidence="5" id="KW-0503">Monooxygenase</keyword>
<gene>
    <name evidence="6" type="ORF">HU200_014881</name>
</gene>
<proteinExistence type="inferred from homology"/>
<evidence type="ECO:0000256" key="4">
    <source>
        <dbReference type="PIRSR" id="PIRSR602401-1"/>
    </source>
</evidence>
<dbReference type="OrthoDB" id="1470350at2759"/>
<evidence type="ECO:0000313" key="6">
    <source>
        <dbReference type="EMBL" id="KAF8733576.1"/>
    </source>
</evidence>
<evidence type="ECO:0000256" key="3">
    <source>
        <dbReference type="ARBA" id="ARBA00023004"/>
    </source>
</evidence>
<dbReference type="PRINTS" id="PR00463">
    <property type="entry name" value="EP450I"/>
</dbReference>
<dbReference type="PANTHER" id="PTHR47955:SF15">
    <property type="entry name" value="CYTOCHROME P450 71A2-LIKE"/>
    <property type="match status" value="1"/>
</dbReference>
<dbReference type="InterPro" id="IPR001128">
    <property type="entry name" value="Cyt_P450"/>
</dbReference>
<sequence length="635" mass="69835">MAVSLVTLLVTLVVVPLLAFLLLSSARKQRADGRRLPPSPPGLPLLGHLHLLGRLPHRALRSLAVAHGPVMLLRLGRVPTVVAPSPAAAEEAMKTRDLAFSGRPRLLMAERLLYGGRDVGFASYSEQCYMDSRVPKNFAESTRIASDTRTCVGFRFPHPCPGNTDGEYWRQARRVFALHLLAPRRVASFRSAREREVATLVARVRHATAAAASGGLSDALISYSKAIISRAAFGDGDYGLAGDKDGEKLRRVLDDFQELVMATPVREISPWLGWVDTLSGLEAKTRRTFEALDGLLERVIADHRRRRVCGRRQVLAADGEVDDHRDFVDVLLDVNEMDNESGLRLDTDNIKAIIMVYQWAMAELMNHPHSMRKLQDAIRRVTGAISGNVTEDHLDGMPYLKAVISETMRLHAPAALLIPRETTEDTELLGYHIPAHTRVVINAWAIGRDPAAWEHAEEFVPERFVTGGGGAAVDYYGKVGQDFRSVPFGAGRRGCPGAGFAAPVMELALANMLYRFDWAVAHGDGRRQGMPSVDMGEVFGLSVRLKAPFILVAKPCRFAVLTAKGRKLTANPSRQKSYRQRDLCLGPARIFAVSPGCRSRQTEPFAVSLGCGSRQTEALCCEPWIWHTANEGPLP</sequence>
<evidence type="ECO:0000256" key="2">
    <source>
        <dbReference type="ARBA" id="ARBA00022723"/>
    </source>
</evidence>
<dbReference type="InterPro" id="IPR017972">
    <property type="entry name" value="Cyt_P450_CS"/>
</dbReference>
<evidence type="ECO:0008006" key="8">
    <source>
        <dbReference type="Google" id="ProtNLM"/>
    </source>
</evidence>
<dbReference type="GO" id="GO:0020037">
    <property type="term" value="F:heme binding"/>
    <property type="evidence" value="ECO:0007669"/>
    <property type="project" value="InterPro"/>
</dbReference>
<dbReference type="CDD" id="cd11072">
    <property type="entry name" value="CYP71-like"/>
    <property type="match status" value="1"/>
</dbReference>
<name>A0A835KL84_9POAL</name>
<keyword evidence="4 5" id="KW-0349">Heme</keyword>
<dbReference type="Gene3D" id="1.10.630.10">
    <property type="entry name" value="Cytochrome P450"/>
    <property type="match status" value="1"/>
</dbReference>